<organism evidence="1 2">
    <name type="scientific">Lentzea cavernae</name>
    <dbReference type="NCBI Taxonomy" id="2020703"/>
    <lineage>
        <taxon>Bacteria</taxon>
        <taxon>Bacillati</taxon>
        <taxon>Actinomycetota</taxon>
        <taxon>Actinomycetes</taxon>
        <taxon>Pseudonocardiales</taxon>
        <taxon>Pseudonocardiaceae</taxon>
        <taxon>Lentzea</taxon>
    </lineage>
</organism>
<dbReference type="Proteomes" id="UP000605568">
    <property type="component" value="Unassembled WGS sequence"/>
</dbReference>
<proteinExistence type="predicted"/>
<protein>
    <submittedName>
        <fullName evidence="1">Uncharacterized protein</fullName>
    </submittedName>
</protein>
<dbReference type="EMBL" id="BNAR01000002">
    <property type="protein sequence ID" value="GHH34894.1"/>
    <property type="molecule type" value="Genomic_DNA"/>
</dbReference>
<accession>A0ABQ3M7I7</accession>
<comment type="caution">
    <text evidence="1">The sequence shown here is derived from an EMBL/GenBank/DDBJ whole genome shotgun (WGS) entry which is preliminary data.</text>
</comment>
<gene>
    <name evidence="1" type="ORF">GCM10017774_19600</name>
</gene>
<evidence type="ECO:0000313" key="2">
    <source>
        <dbReference type="Proteomes" id="UP000605568"/>
    </source>
</evidence>
<evidence type="ECO:0000313" key="1">
    <source>
        <dbReference type="EMBL" id="GHH34894.1"/>
    </source>
</evidence>
<keyword evidence="2" id="KW-1185">Reference proteome</keyword>
<sequence length="40" mass="4163">MFVVSSATVKKHVGTVFSKHGGHPAAIVYAYDSGFVRPGG</sequence>
<reference evidence="2" key="1">
    <citation type="journal article" date="2019" name="Int. J. Syst. Evol. Microbiol.">
        <title>The Global Catalogue of Microorganisms (GCM) 10K type strain sequencing project: providing services to taxonomists for standard genome sequencing and annotation.</title>
        <authorList>
            <consortium name="The Broad Institute Genomics Platform"/>
            <consortium name="The Broad Institute Genome Sequencing Center for Infectious Disease"/>
            <person name="Wu L."/>
            <person name="Ma J."/>
        </authorList>
    </citation>
    <scope>NUCLEOTIDE SEQUENCE [LARGE SCALE GENOMIC DNA]</scope>
    <source>
        <strain evidence="2">CGMCC 4.7367</strain>
    </source>
</reference>
<name>A0ABQ3M7I7_9PSEU</name>